<evidence type="ECO:0000256" key="3">
    <source>
        <dbReference type="ARBA" id="ARBA00022960"/>
    </source>
</evidence>
<dbReference type="RefSeq" id="WP_189620106.1">
    <property type="nucleotide sequence ID" value="NZ_BMZA01000002.1"/>
</dbReference>
<feature type="transmembrane region" description="Helical" evidence="6">
    <location>
        <begin position="20"/>
        <end position="42"/>
    </location>
</feature>
<accession>A0A918UDR7</accession>
<dbReference type="GO" id="GO:0008360">
    <property type="term" value="P:regulation of cell shape"/>
    <property type="evidence" value="ECO:0007669"/>
    <property type="project" value="UniProtKB-KW"/>
</dbReference>
<dbReference type="Proteomes" id="UP000648075">
    <property type="component" value="Unassembled WGS sequence"/>
</dbReference>
<evidence type="ECO:0000313" key="8">
    <source>
        <dbReference type="EMBL" id="GGY97707.1"/>
    </source>
</evidence>
<keyword evidence="6" id="KW-0812">Transmembrane</keyword>
<evidence type="ECO:0000256" key="2">
    <source>
        <dbReference type="ARBA" id="ARBA00013855"/>
    </source>
</evidence>
<feature type="domain" description="Rod shape-determining protein MreC beta-barrel core" evidence="7">
    <location>
        <begin position="141"/>
        <end position="257"/>
    </location>
</feature>
<dbReference type="InterPro" id="IPR042177">
    <property type="entry name" value="Cell/Rod_1"/>
</dbReference>
<keyword evidence="9" id="KW-1185">Reference proteome</keyword>
<proteinExistence type="inferred from homology"/>
<dbReference type="GO" id="GO:0005886">
    <property type="term" value="C:plasma membrane"/>
    <property type="evidence" value="ECO:0007669"/>
    <property type="project" value="TreeGrafter"/>
</dbReference>
<evidence type="ECO:0000313" key="9">
    <source>
        <dbReference type="Proteomes" id="UP000648075"/>
    </source>
</evidence>
<keyword evidence="6" id="KW-1133">Transmembrane helix</keyword>
<comment type="similarity">
    <text evidence="1">Belongs to the MreC family.</text>
</comment>
<reference evidence="8" key="1">
    <citation type="journal article" date="2014" name="Int. J. Syst. Evol. Microbiol.">
        <title>Complete genome sequence of Corynebacterium casei LMG S-19264T (=DSM 44701T), isolated from a smear-ripened cheese.</title>
        <authorList>
            <consortium name="US DOE Joint Genome Institute (JGI-PGF)"/>
            <person name="Walter F."/>
            <person name="Albersmeier A."/>
            <person name="Kalinowski J."/>
            <person name="Ruckert C."/>
        </authorList>
    </citation>
    <scope>NUCLEOTIDE SEQUENCE</scope>
    <source>
        <strain evidence="8">KCTC 32255</strain>
    </source>
</reference>
<comment type="caution">
    <text evidence="8">The sequence shown here is derived from an EMBL/GenBank/DDBJ whole genome shotgun (WGS) entry which is preliminary data.</text>
</comment>
<dbReference type="InterPro" id="IPR007221">
    <property type="entry name" value="MreC"/>
</dbReference>
<dbReference type="Gene3D" id="2.40.10.350">
    <property type="entry name" value="Rod shape-determining protein MreC, domain 2"/>
    <property type="match status" value="1"/>
</dbReference>
<evidence type="ECO:0000256" key="1">
    <source>
        <dbReference type="ARBA" id="ARBA00009369"/>
    </source>
</evidence>
<gene>
    <name evidence="8" type="ORF">GCM10011614_10980</name>
</gene>
<evidence type="ECO:0000259" key="7">
    <source>
        <dbReference type="Pfam" id="PF04085"/>
    </source>
</evidence>
<dbReference type="PANTHER" id="PTHR34138">
    <property type="entry name" value="CELL SHAPE-DETERMINING PROTEIN MREC"/>
    <property type="match status" value="1"/>
</dbReference>
<dbReference type="InterPro" id="IPR055342">
    <property type="entry name" value="MreC_beta-barrel_core"/>
</dbReference>
<protein>
    <recommendedName>
        <fullName evidence="2">Cell shape-determining protein MreC</fullName>
    </recommendedName>
    <alternativeName>
        <fullName evidence="4">Cell shape protein MreC</fullName>
    </alternativeName>
</protein>
<keyword evidence="3" id="KW-0133">Cell shape</keyword>
<name>A0A918UDR7_9SPHN</name>
<evidence type="ECO:0000256" key="5">
    <source>
        <dbReference type="SAM" id="Coils"/>
    </source>
</evidence>
<feature type="coiled-coil region" evidence="5">
    <location>
        <begin position="89"/>
        <end position="126"/>
    </location>
</feature>
<dbReference type="PANTHER" id="PTHR34138:SF1">
    <property type="entry name" value="CELL SHAPE-DETERMINING PROTEIN MREC"/>
    <property type="match status" value="1"/>
</dbReference>
<dbReference type="AlphaFoldDB" id="A0A918UDR7"/>
<evidence type="ECO:0000256" key="6">
    <source>
        <dbReference type="SAM" id="Phobius"/>
    </source>
</evidence>
<keyword evidence="5" id="KW-0175">Coiled coil</keyword>
<dbReference type="Pfam" id="PF04085">
    <property type="entry name" value="MreC"/>
    <property type="match status" value="1"/>
</dbReference>
<keyword evidence="6" id="KW-0472">Membrane</keyword>
<evidence type="ECO:0000256" key="4">
    <source>
        <dbReference type="ARBA" id="ARBA00032089"/>
    </source>
</evidence>
<dbReference type="EMBL" id="BMZA01000002">
    <property type="protein sequence ID" value="GGY97707.1"/>
    <property type="molecule type" value="Genomic_DNA"/>
</dbReference>
<sequence length="300" mass="30972">MAAPVNRRFGSSRKAQYSTFFGYAAGVLGAILGAVLVIVSLVNPDAFSGLRSWAADAASPAAGVTAEARSAGGNAVSIVSGFLQTGSRNAKMQRELAEAKVRLVEADAVREENRRLKRLLGLSEENAGTVTAARMTGSTSAGTRRIATLDSGRDKGIAPGMPVRAPLGLVGRILDVGATSAHVLLITDGESLVPVRRARDGVPAFAQGNGDGTLRIRLINLGINPLKKGDMLVTSGSGGLYRPDTPIAMVDRVLRDGAIARVLSNPGDADYVLVERAWAQVAPAPTAAPSTAPPTEAAAR</sequence>
<organism evidence="8 9">
    <name type="scientific">Novosphingobium colocasiae</name>
    <dbReference type="NCBI Taxonomy" id="1256513"/>
    <lineage>
        <taxon>Bacteria</taxon>
        <taxon>Pseudomonadati</taxon>
        <taxon>Pseudomonadota</taxon>
        <taxon>Alphaproteobacteria</taxon>
        <taxon>Sphingomonadales</taxon>
        <taxon>Sphingomonadaceae</taxon>
        <taxon>Novosphingobium</taxon>
    </lineage>
</organism>
<dbReference type="Gene3D" id="2.40.10.340">
    <property type="entry name" value="Rod shape-determining protein MreC, domain 1"/>
    <property type="match status" value="1"/>
</dbReference>
<reference evidence="8" key="2">
    <citation type="submission" date="2020-09" db="EMBL/GenBank/DDBJ databases">
        <authorList>
            <person name="Sun Q."/>
            <person name="Kim S."/>
        </authorList>
    </citation>
    <scope>NUCLEOTIDE SEQUENCE</scope>
    <source>
        <strain evidence="8">KCTC 32255</strain>
    </source>
</reference>
<dbReference type="InterPro" id="IPR042175">
    <property type="entry name" value="Cell/Rod_MreC_2"/>
</dbReference>